<sequence>MAETPDSSPNPSASLSAKEKSALGFDTRITRRDFLGASLLGAGGALLGMAAPGLMRNAQAQTVPVPLTGLTREWSGWRSDAGIGIGDYARANGNTWNVVNDAKAALRNREMDGLIAGAADSGESYDLIVVGCGIAGLSAAHVYHKERPGSSVLMLDQHAIFGGEAKQNEIEVDGTRLIGPQGSTGMVFPLQRAKAFGFYSGFYEELGFPEAFDFQEPQNLRSDMLIPRDVWSPMHIGWEQSDIGYFFEGQGFVKNAWHNGWKDAPLPEAQKQDLTRLELSHTAPRRTDWAQWLDSMTYRDYLSKVMGLGPEVSKYIDPVAAAMGCGQGADTISAFSAYNFMQPGVVNYNRDPAQGKGDGTDDLYLVSFPGGNATIARRLVKYLIPDAFAGERLSELILGKLNWNALDRANQPVRIRLSSTVVAVSHDGPADSAKGVTVTWLREGRLYKARARAVIMAGQQHANKYVCRDLPRAYYEAMATFHHAPMLTVNVALRNWRFLDKLGIASARWFEGFGWWTSLRRNVLVDGRETMPLDPDKPAMMVQYNPFIVNGLNDVAQTCTAARMQLFHLPYADIEAGVRSQFQKMFGAAGFDARRDIAGIVANRWGHAYVTAQPGFFFGKDGQPAPREIIRTRFNRMAFCHAELTGAQMWETAAEEGDRAAKQILEII</sequence>
<dbReference type="InterPro" id="IPR019546">
    <property type="entry name" value="TAT_signal_bac_arc"/>
</dbReference>
<dbReference type="EMBL" id="SNVV01000002">
    <property type="protein sequence ID" value="TDN56085.1"/>
    <property type="molecule type" value="Genomic_DNA"/>
</dbReference>
<organism evidence="1 2">
    <name type="scientific">Azoarcus indigens</name>
    <dbReference type="NCBI Taxonomy" id="29545"/>
    <lineage>
        <taxon>Bacteria</taxon>
        <taxon>Pseudomonadati</taxon>
        <taxon>Pseudomonadota</taxon>
        <taxon>Betaproteobacteria</taxon>
        <taxon>Rhodocyclales</taxon>
        <taxon>Zoogloeaceae</taxon>
        <taxon>Azoarcus</taxon>
    </lineage>
</organism>
<accession>A0A4R6ED39</accession>
<dbReference type="Proteomes" id="UP000295129">
    <property type="component" value="Unassembled WGS sequence"/>
</dbReference>
<dbReference type="InterPro" id="IPR036188">
    <property type="entry name" value="FAD/NAD-bd_sf"/>
</dbReference>
<protein>
    <submittedName>
        <fullName evidence="1">Secreted protein</fullName>
    </submittedName>
</protein>
<dbReference type="NCBIfam" id="TIGR01409">
    <property type="entry name" value="TAT_signal_seq"/>
    <property type="match status" value="1"/>
</dbReference>
<comment type="caution">
    <text evidence="1">The sequence shown here is derived from an EMBL/GenBank/DDBJ whole genome shotgun (WGS) entry which is preliminary data.</text>
</comment>
<proteinExistence type="predicted"/>
<dbReference type="PROSITE" id="PS51318">
    <property type="entry name" value="TAT"/>
    <property type="match status" value="1"/>
</dbReference>
<name>A0A4R6ED39_9RHOO</name>
<dbReference type="AlphaFoldDB" id="A0A4R6ED39"/>
<gene>
    <name evidence="1" type="ORF">C7389_10220</name>
</gene>
<reference evidence="1 2" key="1">
    <citation type="submission" date="2019-03" db="EMBL/GenBank/DDBJ databases">
        <title>Genomic Encyclopedia of Type Strains, Phase IV (KMG-IV): sequencing the most valuable type-strain genomes for metagenomic binning, comparative biology and taxonomic classification.</title>
        <authorList>
            <person name="Goeker M."/>
        </authorList>
    </citation>
    <scope>NUCLEOTIDE SEQUENCE [LARGE SCALE GENOMIC DNA]</scope>
    <source>
        <strain evidence="1 2">DSM 12121</strain>
    </source>
</reference>
<dbReference type="OrthoDB" id="9774675at2"/>
<evidence type="ECO:0000313" key="1">
    <source>
        <dbReference type="EMBL" id="TDN56085.1"/>
    </source>
</evidence>
<dbReference type="RefSeq" id="WP_133588248.1">
    <property type="nucleotide sequence ID" value="NZ_SNVV01000002.1"/>
</dbReference>
<evidence type="ECO:0000313" key="2">
    <source>
        <dbReference type="Proteomes" id="UP000295129"/>
    </source>
</evidence>
<dbReference type="Pfam" id="PF13450">
    <property type="entry name" value="NAD_binding_8"/>
    <property type="match status" value="1"/>
</dbReference>
<dbReference type="Gene3D" id="3.50.50.60">
    <property type="entry name" value="FAD/NAD(P)-binding domain"/>
    <property type="match status" value="1"/>
</dbReference>
<dbReference type="InterPro" id="IPR006311">
    <property type="entry name" value="TAT_signal"/>
</dbReference>
<dbReference type="SUPFAM" id="SSF51905">
    <property type="entry name" value="FAD/NAD(P)-binding domain"/>
    <property type="match status" value="1"/>
</dbReference>
<keyword evidence="2" id="KW-1185">Reference proteome</keyword>